<dbReference type="OrthoDB" id="5762913at2"/>
<dbReference type="InParanoid" id="Q0F3S7"/>
<keyword evidence="1" id="KW-0812">Transmembrane</keyword>
<organism evidence="2 3">
    <name type="scientific">Mariprofundus ferrooxydans PV-1</name>
    <dbReference type="NCBI Taxonomy" id="314345"/>
    <lineage>
        <taxon>Bacteria</taxon>
        <taxon>Pseudomonadati</taxon>
        <taxon>Pseudomonadota</taxon>
        <taxon>Candidatius Mariprofundia</taxon>
        <taxon>Mariprofundales</taxon>
        <taxon>Mariprofundaceae</taxon>
        <taxon>Mariprofundus</taxon>
    </lineage>
</organism>
<evidence type="ECO:0000313" key="3">
    <source>
        <dbReference type="Proteomes" id="UP000005297"/>
    </source>
</evidence>
<dbReference type="EMBL" id="AATS01000001">
    <property type="protein sequence ID" value="EAU55864.1"/>
    <property type="molecule type" value="Genomic_DNA"/>
</dbReference>
<reference evidence="2 3" key="1">
    <citation type="submission" date="2006-09" db="EMBL/GenBank/DDBJ databases">
        <authorList>
            <person name="Emerson D."/>
            <person name="Ferriera S."/>
            <person name="Johnson J."/>
            <person name="Kravitz S."/>
            <person name="Halpern A."/>
            <person name="Remington K."/>
            <person name="Beeson K."/>
            <person name="Tran B."/>
            <person name="Rogers Y.-H."/>
            <person name="Friedman R."/>
            <person name="Venter J.C."/>
        </authorList>
    </citation>
    <scope>NUCLEOTIDE SEQUENCE [LARGE SCALE GENOMIC DNA]</scope>
    <source>
        <strain evidence="2 3">PV-1</strain>
    </source>
</reference>
<protein>
    <submittedName>
        <fullName evidence="2">Uncharacterized protein</fullName>
    </submittedName>
</protein>
<dbReference type="eggNOG" id="ENOG50338A2">
    <property type="taxonomic scope" value="Bacteria"/>
</dbReference>
<feature type="transmembrane region" description="Helical" evidence="1">
    <location>
        <begin position="82"/>
        <end position="102"/>
    </location>
</feature>
<keyword evidence="1" id="KW-1133">Transmembrane helix</keyword>
<dbReference type="HOGENOM" id="CLU_118148_0_0_0"/>
<dbReference type="RefSeq" id="WP_009851010.1">
    <property type="nucleotide sequence ID" value="NZ_DS022295.1"/>
</dbReference>
<evidence type="ECO:0000313" key="2">
    <source>
        <dbReference type="EMBL" id="EAU55864.1"/>
    </source>
</evidence>
<gene>
    <name evidence="2" type="ORF">SPV1_03568</name>
</gene>
<dbReference type="AlphaFoldDB" id="Q0F3S7"/>
<dbReference type="STRING" id="314344.AL013_03690"/>
<keyword evidence="1" id="KW-0472">Membrane</keyword>
<proteinExistence type="predicted"/>
<feature type="transmembrane region" description="Helical" evidence="1">
    <location>
        <begin position="19"/>
        <end position="36"/>
    </location>
</feature>
<name>Q0F3S7_9PROT</name>
<dbReference type="Proteomes" id="UP000005297">
    <property type="component" value="Unassembled WGS sequence"/>
</dbReference>
<sequence>MDYQVSDAEKKRARTPHNLFVLNIFFFNLLMTPAAIVLNVGMYGFLIPLFCSLSVIVYIYLRSTKTTAWFVDMHWRLSFRRCLWLMGGYGITAVLMLAGWLISQAAADARMAEIMFTAISRIAVLPTLLAVMVTVVFEAGALQLVNKGEVPDRLAEQFPPG</sequence>
<comment type="caution">
    <text evidence="2">The sequence shown here is derived from an EMBL/GenBank/DDBJ whole genome shotgun (WGS) entry which is preliminary data.</text>
</comment>
<evidence type="ECO:0000256" key="1">
    <source>
        <dbReference type="SAM" id="Phobius"/>
    </source>
</evidence>
<accession>Q0F3S7</accession>
<feature type="transmembrane region" description="Helical" evidence="1">
    <location>
        <begin position="42"/>
        <end position="61"/>
    </location>
</feature>
<feature type="transmembrane region" description="Helical" evidence="1">
    <location>
        <begin position="114"/>
        <end position="137"/>
    </location>
</feature>
<keyword evidence="3" id="KW-1185">Reference proteome</keyword>